<evidence type="ECO:0000313" key="1">
    <source>
        <dbReference type="EMBL" id="PDZ17897.1"/>
    </source>
</evidence>
<comment type="caution">
    <text evidence="1">The sequence shown here is derived from an EMBL/GenBank/DDBJ whole genome shotgun (WGS) entry which is preliminary data.</text>
</comment>
<dbReference type="RefSeq" id="WP_097840650.1">
    <property type="nucleotide sequence ID" value="NZ_NVLX01000007.1"/>
</dbReference>
<dbReference type="EMBL" id="NVLX01000007">
    <property type="protein sequence ID" value="PDZ17897.1"/>
    <property type="molecule type" value="Genomic_DNA"/>
</dbReference>
<protein>
    <submittedName>
        <fullName evidence="1">Uncharacterized protein</fullName>
    </submittedName>
</protein>
<accession>A0A2A7DD36</accession>
<dbReference type="Proteomes" id="UP000220192">
    <property type="component" value="Unassembled WGS sequence"/>
</dbReference>
<organism evidence="1 2">
    <name type="scientific">Bacillus anthracis</name>
    <name type="common">anthrax bacterium</name>
    <dbReference type="NCBI Taxonomy" id="1392"/>
    <lineage>
        <taxon>Bacteria</taxon>
        <taxon>Bacillati</taxon>
        <taxon>Bacillota</taxon>
        <taxon>Bacilli</taxon>
        <taxon>Bacillales</taxon>
        <taxon>Bacillaceae</taxon>
        <taxon>Bacillus</taxon>
        <taxon>Bacillus cereus group</taxon>
    </lineage>
</organism>
<name>A0A2A7DD36_BACAN</name>
<gene>
    <name evidence="1" type="ORF">CON16_05460</name>
</gene>
<reference evidence="1 2" key="1">
    <citation type="submission" date="2017-09" db="EMBL/GenBank/DDBJ databases">
        <title>Large-scale bioinformatics analysis of Bacillus genomes uncovers conserved roles of natural products in bacterial physiology.</title>
        <authorList>
            <consortium name="Agbiome Team Llc"/>
            <person name="Bleich R.M."/>
            <person name="Grubbs K.J."/>
            <person name="Santa Maria K.C."/>
            <person name="Allen S.E."/>
            <person name="Farag S."/>
            <person name="Shank E.A."/>
            <person name="Bowers A."/>
        </authorList>
    </citation>
    <scope>NUCLEOTIDE SEQUENCE [LARGE SCALE GENOMIC DNA]</scope>
    <source>
        <strain evidence="1 2">AFS095574</strain>
    </source>
</reference>
<dbReference type="AlphaFoldDB" id="A0A2A7DD36"/>
<evidence type="ECO:0000313" key="2">
    <source>
        <dbReference type="Proteomes" id="UP000220192"/>
    </source>
</evidence>
<proteinExistence type="predicted"/>
<sequence>MSNIKLTNEVISPKDKRDSLVDKVEVVNKVKELLLPPELEMATLQQVADFYDVSNKEITNLFESHKDELVSDGVTLMKGNKISSFFQKMKRRGSYTVTSRNGEKYTYSSGESRLFPKRAILRVGMLLGGASEVAKKIRAQLLNTEESAVQLYVNGLVLCGLSLSLLLMKPFTNQEQVRKGI</sequence>